<dbReference type="CDD" id="cd07989">
    <property type="entry name" value="LPLAT_AGPAT-like"/>
    <property type="match status" value="1"/>
</dbReference>
<accession>A0A921F6L1</accession>
<evidence type="ECO:0000256" key="1">
    <source>
        <dbReference type="ARBA" id="ARBA00022679"/>
    </source>
</evidence>
<comment type="caution">
    <text evidence="5">The sequence shown here is derived from an EMBL/GenBank/DDBJ whole genome shotgun (WGS) entry which is preliminary data.</text>
</comment>
<feature type="domain" description="Phospholipid/glycerol acyltransferase" evidence="4">
    <location>
        <begin position="39"/>
        <end position="153"/>
    </location>
</feature>
<dbReference type="RefSeq" id="WP_303914172.1">
    <property type="nucleotide sequence ID" value="NZ_DYXM01000221.1"/>
</dbReference>
<dbReference type="SUPFAM" id="SSF69593">
    <property type="entry name" value="Glycerol-3-phosphate (1)-acyltransferase"/>
    <property type="match status" value="1"/>
</dbReference>
<dbReference type="Proteomes" id="UP000776650">
    <property type="component" value="Unassembled WGS sequence"/>
</dbReference>
<protein>
    <submittedName>
        <fullName evidence="5">1-acyl-sn-glycerol-3-phosphate acyltransferase</fullName>
    </submittedName>
</protein>
<dbReference type="GO" id="GO:0003841">
    <property type="term" value="F:1-acylglycerol-3-phosphate O-acyltransferase activity"/>
    <property type="evidence" value="ECO:0007669"/>
    <property type="project" value="TreeGrafter"/>
</dbReference>
<sequence length="282" mass="31149">MAFEPLYQSIIGIARAMFFAQGLGIELTGEKNFPKNGGAVVVVNHTGYMDFVYAGVPAREHKRFIRFMAKKEVFDHKIAGPIMRNLRHIPVDRTGGGDAYAAAVDALRRGELIGVFPEATISRSFEIKDFKTGGARMAQEAGVPILPVTIWGSQRVWSKGLPKNMVRPKVPILIDTAEPVYVTGDPVDFMENLRESMQTNLERLQDRYVELAGPYPQGASWVPRRLGGSAPTLDEANVLDEAEHQARMEKKQRRLQEKRGDGPGSGDEKSGPTTRNDGGEAR</sequence>
<dbReference type="EMBL" id="DYXM01000221">
    <property type="protein sequence ID" value="HJE91584.1"/>
    <property type="molecule type" value="Genomic_DNA"/>
</dbReference>
<keyword evidence="1" id="KW-0808">Transferase</keyword>
<evidence type="ECO:0000256" key="3">
    <source>
        <dbReference type="SAM" id="MobiDB-lite"/>
    </source>
</evidence>
<dbReference type="Pfam" id="PF01553">
    <property type="entry name" value="Acyltransferase"/>
    <property type="match status" value="1"/>
</dbReference>
<dbReference type="PANTHER" id="PTHR10434">
    <property type="entry name" value="1-ACYL-SN-GLYCEROL-3-PHOSPHATE ACYLTRANSFERASE"/>
    <property type="match status" value="1"/>
</dbReference>
<evidence type="ECO:0000313" key="6">
    <source>
        <dbReference type="Proteomes" id="UP000776650"/>
    </source>
</evidence>
<dbReference type="GO" id="GO:0005886">
    <property type="term" value="C:plasma membrane"/>
    <property type="evidence" value="ECO:0007669"/>
    <property type="project" value="TreeGrafter"/>
</dbReference>
<evidence type="ECO:0000313" key="5">
    <source>
        <dbReference type="EMBL" id="HJE91584.1"/>
    </source>
</evidence>
<reference evidence="5" key="1">
    <citation type="journal article" date="2021" name="PeerJ">
        <title>Extensive microbial diversity within the chicken gut microbiome revealed by metagenomics and culture.</title>
        <authorList>
            <person name="Gilroy R."/>
            <person name="Ravi A."/>
            <person name="Getino M."/>
            <person name="Pursley I."/>
            <person name="Horton D.L."/>
            <person name="Alikhan N.F."/>
            <person name="Baker D."/>
            <person name="Gharbi K."/>
            <person name="Hall N."/>
            <person name="Watson M."/>
            <person name="Adriaenssens E.M."/>
            <person name="Foster-Nyarko E."/>
            <person name="Jarju S."/>
            <person name="Secka A."/>
            <person name="Antonio M."/>
            <person name="Oren A."/>
            <person name="Chaudhuri R.R."/>
            <person name="La Ragione R."/>
            <person name="Hildebrand F."/>
            <person name="Pallen M.J."/>
        </authorList>
    </citation>
    <scope>NUCLEOTIDE SEQUENCE</scope>
    <source>
        <strain evidence="5">ChiGjej1B1-18357</strain>
    </source>
</reference>
<feature type="compositionally biased region" description="Basic and acidic residues" evidence="3">
    <location>
        <begin position="242"/>
        <end position="270"/>
    </location>
</feature>
<keyword evidence="2 5" id="KW-0012">Acyltransferase</keyword>
<evidence type="ECO:0000256" key="2">
    <source>
        <dbReference type="ARBA" id="ARBA00023315"/>
    </source>
</evidence>
<gene>
    <name evidence="5" type="ORF">K8V11_11325</name>
</gene>
<dbReference type="AlphaFoldDB" id="A0A921F6L1"/>
<evidence type="ECO:0000259" key="4">
    <source>
        <dbReference type="SMART" id="SM00563"/>
    </source>
</evidence>
<organism evidence="5 6">
    <name type="scientific">Dietzia timorensis</name>
    <dbReference type="NCBI Taxonomy" id="499555"/>
    <lineage>
        <taxon>Bacteria</taxon>
        <taxon>Bacillati</taxon>
        <taxon>Actinomycetota</taxon>
        <taxon>Actinomycetes</taxon>
        <taxon>Mycobacteriales</taxon>
        <taxon>Dietziaceae</taxon>
        <taxon>Dietzia</taxon>
    </lineage>
</organism>
<dbReference type="InterPro" id="IPR002123">
    <property type="entry name" value="Plipid/glycerol_acylTrfase"/>
</dbReference>
<name>A0A921F6L1_9ACTN</name>
<reference evidence="5" key="2">
    <citation type="submission" date="2021-09" db="EMBL/GenBank/DDBJ databases">
        <authorList>
            <person name="Gilroy R."/>
        </authorList>
    </citation>
    <scope>NUCLEOTIDE SEQUENCE</scope>
    <source>
        <strain evidence="5">ChiGjej1B1-18357</strain>
    </source>
</reference>
<proteinExistence type="predicted"/>
<dbReference type="PANTHER" id="PTHR10434:SF55">
    <property type="entry name" value="POSSIBLE ACYLTRANSFERASE"/>
    <property type="match status" value="1"/>
</dbReference>
<feature type="region of interest" description="Disordered" evidence="3">
    <location>
        <begin position="242"/>
        <end position="282"/>
    </location>
</feature>
<dbReference type="GO" id="GO:0006654">
    <property type="term" value="P:phosphatidic acid biosynthetic process"/>
    <property type="evidence" value="ECO:0007669"/>
    <property type="project" value="TreeGrafter"/>
</dbReference>
<dbReference type="SMART" id="SM00563">
    <property type="entry name" value="PlsC"/>
    <property type="match status" value="1"/>
</dbReference>